<name>A0A6V8PHS6_9ACTN</name>
<evidence type="ECO:0000313" key="2">
    <source>
        <dbReference type="Proteomes" id="UP000588083"/>
    </source>
</evidence>
<organism evidence="1 2">
    <name type="scientific">Candidatus Hakubella thermalkaliphila</name>
    <dbReference type="NCBI Taxonomy" id="2754717"/>
    <lineage>
        <taxon>Bacteria</taxon>
        <taxon>Bacillati</taxon>
        <taxon>Actinomycetota</taxon>
        <taxon>Actinomycetota incertae sedis</taxon>
        <taxon>Candidatus Hakubellales</taxon>
        <taxon>Candidatus Hakubellaceae</taxon>
        <taxon>Candidatus Hakubella</taxon>
    </lineage>
</organism>
<dbReference type="Pfam" id="PF15781">
    <property type="entry name" value="ParE-like_toxin"/>
    <property type="match status" value="1"/>
</dbReference>
<dbReference type="Proteomes" id="UP000588083">
    <property type="component" value="Unassembled WGS sequence"/>
</dbReference>
<comment type="caution">
    <text evidence="1">The sequence shown here is derived from an EMBL/GenBank/DDBJ whole genome shotgun (WGS) entry which is preliminary data.</text>
</comment>
<accession>A0A6V8PHS6</accession>
<proteinExistence type="predicted"/>
<sequence length="57" mass="6929">EKAKKGELEGLKMHKGKLQRKKYLIAKKEKSNNIIFYMIGTHENFYRELKKYLREVE</sequence>
<evidence type="ECO:0000313" key="1">
    <source>
        <dbReference type="EMBL" id="GFP31660.1"/>
    </source>
</evidence>
<dbReference type="EMBL" id="BLRZ01000485">
    <property type="protein sequence ID" value="GFP31660.1"/>
    <property type="molecule type" value="Genomic_DNA"/>
</dbReference>
<dbReference type="InterPro" id="IPR031552">
    <property type="entry name" value="ParE-like_toxin"/>
</dbReference>
<gene>
    <name evidence="1" type="ORF">HKBW3S34_02581</name>
</gene>
<protein>
    <submittedName>
        <fullName evidence="1">Uncharacterized protein</fullName>
    </submittedName>
</protein>
<keyword evidence="2" id="KW-1185">Reference proteome</keyword>
<reference evidence="1 2" key="1">
    <citation type="journal article" date="2020" name="Front. Microbiol.">
        <title>Single-cell genomics of novel Actinobacteria with the Wood-Ljungdahl pathway discovered in a serpentinizing system.</title>
        <authorList>
            <person name="Merino N."/>
            <person name="Kawai M."/>
            <person name="Boyd E.S."/>
            <person name="Colman D.R."/>
            <person name="McGlynn S.E."/>
            <person name="Nealson K.H."/>
            <person name="Kurokawa K."/>
            <person name="Hongoh Y."/>
        </authorList>
    </citation>
    <scope>NUCLEOTIDE SEQUENCE [LARGE SCALE GENOMIC DNA]</scope>
    <source>
        <strain evidence="1 2">S34</strain>
    </source>
</reference>
<dbReference type="RefSeq" id="WP_176238403.1">
    <property type="nucleotide sequence ID" value="NZ_BLRZ01000485.1"/>
</dbReference>
<feature type="non-terminal residue" evidence="1">
    <location>
        <position position="1"/>
    </location>
</feature>
<dbReference type="AlphaFoldDB" id="A0A6V8PHS6"/>